<evidence type="ECO:0000259" key="3">
    <source>
        <dbReference type="Pfam" id="PF01276"/>
    </source>
</evidence>
<name>A0ABR0UVK2_REHGL</name>
<dbReference type="PANTHER" id="PTHR43277:SF5">
    <property type="entry name" value="ARGININE DECARBOXYLASE-LIKE ISOFORM X1"/>
    <property type="match status" value="1"/>
</dbReference>
<dbReference type="Gene3D" id="3.40.640.10">
    <property type="entry name" value="Type I PLP-dependent aspartate aminotransferase-like (Major domain)"/>
    <property type="match status" value="2"/>
</dbReference>
<gene>
    <name evidence="4" type="ORF">DH2020_039611</name>
</gene>
<comment type="cofactor">
    <cofactor evidence="1">
        <name>pyridoxal 5'-phosphate</name>
        <dbReference type="ChEBI" id="CHEBI:597326"/>
    </cofactor>
</comment>
<keyword evidence="2" id="KW-0663">Pyridoxal phosphate</keyword>
<feature type="domain" description="Orn/Lys/Arg decarboxylases family 1 pyridoxal-P attachment site" evidence="3">
    <location>
        <begin position="176"/>
        <end position="289"/>
    </location>
</feature>
<dbReference type="InterPro" id="IPR015424">
    <property type="entry name" value="PyrdxlP-dep_Trfase"/>
</dbReference>
<dbReference type="SUPFAM" id="SSF53383">
    <property type="entry name" value="PLP-dependent transferases"/>
    <property type="match status" value="1"/>
</dbReference>
<protein>
    <recommendedName>
        <fullName evidence="3">Orn/Lys/Arg decarboxylases family 1 pyridoxal-P attachment site domain-containing protein</fullName>
    </recommendedName>
</protein>
<dbReference type="InterPro" id="IPR052357">
    <property type="entry name" value="Orn_Lys_Arg_decarboxylase-I"/>
</dbReference>
<accession>A0ABR0UVK2</accession>
<sequence>MGIQQNGNHLTDEITIVNVKPKTIPNCSHLPPLVSALKASAERNTVAFHFPGHKRGEAAPSSLTGLIGTKPFLHDVTEIPELDRFFCPKGPLLEAKKLAAELFGAKETWFLVGGTSCGVQAAVMATCSPGDTIILPRNAHISATTGVIFSGAIPKYIIPEHNADWDVALGVTPAQESLIVDEAHGAHFKFHLEMPKTALDQGADISIQSTHKVLSSFSQSSMLHISGDMIDRERLQKCLHSLQSTSPSWLLLASLDAARHQLSTSPNTIFNEAVKLAKEAKILISKIPGISVLDLSASPDFPGMDPLRITVGVWRLGLSGFQANEILDNKLGIIPELVGTNSVTLAFSLGTTREHVSRLVSGLKYLSTTFPVRKCEKEKIFVAENAPCTVILS</sequence>
<dbReference type="Pfam" id="PF01276">
    <property type="entry name" value="OKR_DC_1"/>
    <property type="match status" value="2"/>
</dbReference>
<dbReference type="EMBL" id="JABTTQ020002027">
    <property type="protein sequence ID" value="KAK6126647.1"/>
    <property type="molecule type" value="Genomic_DNA"/>
</dbReference>
<proteinExistence type="predicted"/>
<feature type="domain" description="Orn/Lys/Arg decarboxylases family 1 pyridoxal-P attachment site" evidence="3">
    <location>
        <begin position="31"/>
        <end position="163"/>
    </location>
</feature>
<evidence type="ECO:0000256" key="2">
    <source>
        <dbReference type="ARBA" id="ARBA00022898"/>
    </source>
</evidence>
<evidence type="ECO:0000313" key="5">
    <source>
        <dbReference type="Proteomes" id="UP001318860"/>
    </source>
</evidence>
<dbReference type="InterPro" id="IPR000310">
    <property type="entry name" value="Orn/Lys/Arg_deCO2ase_major_dom"/>
</dbReference>
<reference evidence="4 5" key="1">
    <citation type="journal article" date="2021" name="Comput. Struct. Biotechnol. J.">
        <title>De novo genome assembly of the potent medicinal plant Rehmannia glutinosa using nanopore technology.</title>
        <authorList>
            <person name="Ma L."/>
            <person name="Dong C."/>
            <person name="Song C."/>
            <person name="Wang X."/>
            <person name="Zheng X."/>
            <person name="Niu Y."/>
            <person name="Chen S."/>
            <person name="Feng W."/>
        </authorList>
    </citation>
    <scope>NUCLEOTIDE SEQUENCE [LARGE SCALE GENOMIC DNA]</scope>
    <source>
        <strain evidence="4">DH-2019</strain>
    </source>
</reference>
<keyword evidence="5" id="KW-1185">Reference proteome</keyword>
<evidence type="ECO:0000313" key="4">
    <source>
        <dbReference type="EMBL" id="KAK6126647.1"/>
    </source>
</evidence>
<dbReference type="PANTHER" id="PTHR43277">
    <property type="entry name" value="ARGININE DECARBOXYLASE"/>
    <property type="match status" value="1"/>
</dbReference>
<dbReference type="InterPro" id="IPR015421">
    <property type="entry name" value="PyrdxlP-dep_Trfase_major"/>
</dbReference>
<organism evidence="4 5">
    <name type="scientific">Rehmannia glutinosa</name>
    <name type="common">Chinese foxglove</name>
    <dbReference type="NCBI Taxonomy" id="99300"/>
    <lineage>
        <taxon>Eukaryota</taxon>
        <taxon>Viridiplantae</taxon>
        <taxon>Streptophyta</taxon>
        <taxon>Embryophyta</taxon>
        <taxon>Tracheophyta</taxon>
        <taxon>Spermatophyta</taxon>
        <taxon>Magnoliopsida</taxon>
        <taxon>eudicotyledons</taxon>
        <taxon>Gunneridae</taxon>
        <taxon>Pentapetalae</taxon>
        <taxon>asterids</taxon>
        <taxon>lamiids</taxon>
        <taxon>Lamiales</taxon>
        <taxon>Orobanchaceae</taxon>
        <taxon>Rehmannieae</taxon>
        <taxon>Rehmannia</taxon>
    </lineage>
</organism>
<comment type="caution">
    <text evidence="4">The sequence shown here is derived from an EMBL/GenBank/DDBJ whole genome shotgun (WGS) entry which is preliminary data.</text>
</comment>
<dbReference type="Proteomes" id="UP001318860">
    <property type="component" value="Unassembled WGS sequence"/>
</dbReference>
<evidence type="ECO:0000256" key="1">
    <source>
        <dbReference type="ARBA" id="ARBA00001933"/>
    </source>
</evidence>